<dbReference type="Pfam" id="PF01782">
    <property type="entry name" value="RimM"/>
    <property type="match status" value="1"/>
</dbReference>
<dbReference type="NCBIfam" id="TIGR02273">
    <property type="entry name" value="16S_RimM"/>
    <property type="match status" value="1"/>
</dbReference>
<organism evidence="8 9">
    <name type="scientific">Kosmotoga arenicorallina S304</name>
    <dbReference type="NCBI Taxonomy" id="1453497"/>
    <lineage>
        <taxon>Bacteria</taxon>
        <taxon>Thermotogati</taxon>
        <taxon>Thermotogota</taxon>
        <taxon>Thermotogae</taxon>
        <taxon>Kosmotogales</taxon>
        <taxon>Kosmotogaceae</taxon>
        <taxon>Kosmotoga</taxon>
    </lineage>
</organism>
<dbReference type="SUPFAM" id="SSF50447">
    <property type="entry name" value="Translation proteins"/>
    <property type="match status" value="1"/>
</dbReference>
<dbReference type="GO" id="GO:0043022">
    <property type="term" value="F:ribosome binding"/>
    <property type="evidence" value="ECO:0007669"/>
    <property type="project" value="InterPro"/>
</dbReference>
<dbReference type="InterPro" id="IPR011961">
    <property type="entry name" value="RimM"/>
</dbReference>
<proteinExistence type="inferred from homology"/>
<dbReference type="AlphaFoldDB" id="A0A176K361"/>
<evidence type="ECO:0000256" key="2">
    <source>
        <dbReference type="ARBA" id="ARBA00022517"/>
    </source>
</evidence>
<comment type="subunit">
    <text evidence="5">Binds ribosomal protein uS19.</text>
</comment>
<keyword evidence="1 5" id="KW-0963">Cytoplasm</keyword>
<dbReference type="InterPro" id="IPR056792">
    <property type="entry name" value="PRC_RimM"/>
</dbReference>
<evidence type="ECO:0000256" key="3">
    <source>
        <dbReference type="ARBA" id="ARBA00022552"/>
    </source>
</evidence>
<dbReference type="RefSeq" id="WP_068346479.1">
    <property type="nucleotide sequence ID" value="NZ_JFHK01000004.1"/>
</dbReference>
<evidence type="ECO:0000313" key="8">
    <source>
        <dbReference type="EMBL" id="OAA31383.1"/>
    </source>
</evidence>
<dbReference type="STRING" id="1453497.AT15_07760"/>
<keyword evidence="9" id="KW-1185">Reference proteome</keyword>
<dbReference type="InterPro" id="IPR011033">
    <property type="entry name" value="PRC_barrel-like_sf"/>
</dbReference>
<dbReference type="InterPro" id="IPR036976">
    <property type="entry name" value="RimM_N_sf"/>
</dbReference>
<dbReference type="InterPro" id="IPR009000">
    <property type="entry name" value="Transl_B-barrel_sf"/>
</dbReference>
<dbReference type="GO" id="GO:0005737">
    <property type="term" value="C:cytoplasm"/>
    <property type="evidence" value="ECO:0007669"/>
    <property type="project" value="UniProtKB-SubCell"/>
</dbReference>
<keyword evidence="4 5" id="KW-0143">Chaperone</keyword>
<evidence type="ECO:0000256" key="5">
    <source>
        <dbReference type="HAMAP-Rule" id="MF_00014"/>
    </source>
</evidence>
<comment type="similarity">
    <text evidence="5">Belongs to the RimM family.</text>
</comment>
<evidence type="ECO:0000259" key="6">
    <source>
        <dbReference type="Pfam" id="PF01782"/>
    </source>
</evidence>
<evidence type="ECO:0000256" key="1">
    <source>
        <dbReference type="ARBA" id="ARBA00022490"/>
    </source>
</evidence>
<keyword evidence="3 5" id="KW-0698">rRNA processing</keyword>
<accession>A0A176K361</accession>
<sequence>MSADITKLLSSMISIGYVVKPHGLRGEVKFKLTTNMESLLEEGESAILFDEKSKRYVATKIAEFRKAGSGYILSFEGFHNVELAERIRGYHLFIAKNKLPPLKKGEFYFYQVLEAQVFSPEGEYLGKVEDIIETGANEVFVVRQQLENLSFREVLIPAIKDYVLDLDLDNRRIIAKVPDFEKENE</sequence>
<comment type="function">
    <text evidence="5">An accessory protein needed during the final step in the assembly of 30S ribosomal subunit, possibly for assembly of the head region. Essential for efficient processing of 16S rRNA. May be needed both before and after RbfA during the maturation of 16S rRNA. It has affinity for free ribosomal 30S subunits but not for 70S ribosomes.</text>
</comment>
<dbReference type="PATRIC" id="fig|1453497.3.peg.1545"/>
<name>A0A176K361_9BACT</name>
<protein>
    <recommendedName>
        <fullName evidence="5">Ribosome maturation factor RimM</fullName>
    </recommendedName>
</protein>
<gene>
    <name evidence="5" type="primary">rimM</name>
    <name evidence="8" type="ORF">AT15_07760</name>
</gene>
<dbReference type="GO" id="GO:0042274">
    <property type="term" value="P:ribosomal small subunit biogenesis"/>
    <property type="evidence" value="ECO:0007669"/>
    <property type="project" value="UniProtKB-UniRule"/>
</dbReference>
<comment type="domain">
    <text evidence="5">The PRC barrel domain binds ribosomal protein uS19.</text>
</comment>
<dbReference type="InterPro" id="IPR002676">
    <property type="entry name" value="RimM_N"/>
</dbReference>
<evidence type="ECO:0000313" key="9">
    <source>
        <dbReference type="Proteomes" id="UP000077339"/>
    </source>
</evidence>
<dbReference type="Gene3D" id="2.30.30.240">
    <property type="entry name" value="PRC-barrel domain"/>
    <property type="match status" value="1"/>
</dbReference>
<feature type="domain" description="RimM N-terminal" evidence="6">
    <location>
        <begin position="15"/>
        <end position="96"/>
    </location>
</feature>
<dbReference type="GO" id="GO:0006364">
    <property type="term" value="P:rRNA processing"/>
    <property type="evidence" value="ECO:0007669"/>
    <property type="project" value="UniProtKB-UniRule"/>
</dbReference>
<feature type="domain" description="Ribosome maturation factor RimM PRC barrel" evidence="7">
    <location>
        <begin position="117"/>
        <end position="179"/>
    </location>
</feature>
<dbReference type="Pfam" id="PF24986">
    <property type="entry name" value="PRC_RimM"/>
    <property type="match status" value="1"/>
</dbReference>
<dbReference type="Gene3D" id="2.40.30.60">
    <property type="entry name" value="RimM"/>
    <property type="match status" value="1"/>
</dbReference>
<dbReference type="Proteomes" id="UP000077339">
    <property type="component" value="Unassembled WGS sequence"/>
</dbReference>
<dbReference type="EMBL" id="JFHK01000004">
    <property type="protein sequence ID" value="OAA31383.1"/>
    <property type="molecule type" value="Genomic_DNA"/>
</dbReference>
<dbReference type="SUPFAM" id="SSF50346">
    <property type="entry name" value="PRC-barrel domain"/>
    <property type="match status" value="1"/>
</dbReference>
<evidence type="ECO:0000259" key="7">
    <source>
        <dbReference type="Pfam" id="PF24986"/>
    </source>
</evidence>
<evidence type="ECO:0000256" key="4">
    <source>
        <dbReference type="ARBA" id="ARBA00023186"/>
    </source>
</evidence>
<dbReference type="PANTHER" id="PTHR33692:SF1">
    <property type="entry name" value="RIBOSOME MATURATION FACTOR RIMM"/>
    <property type="match status" value="1"/>
</dbReference>
<dbReference type="GO" id="GO:0005840">
    <property type="term" value="C:ribosome"/>
    <property type="evidence" value="ECO:0007669"/>
    <property type="project" value="InterPro"/>
</dbReference>
<keyword evidence="2 5" id="KW-0690">Ribosome biogenesis</keyword>
<comment type="caution">
    <text evidence="8">The sequence shown here is derived from an EMBL/GenBank/DDBJ whole genome shotgun (WGS) entry which is preliminary data.</text>
</comment>
<reference evidence="8 9" key="1">
    <citation type="submission" date="2014-02" db="EMBL/GenBank/DDBJ databases">
        <title>Kosmotoga genome sequencing.</title>
        <authorList>
            <person name="Pollo S.M."/>
            <person name="Charchuk R."/>
            <person name="Nesbo C.L."/>
        </authorList>
    </citation>
    <scope>NUCLEOTIDE SEQUENCE [LARGE SCALE GENOMIC DNA]</scope>
    <source>
        <strain evidence="8 9">S304</strain>
    </source>
</reference>
<dbReference type="PANTHER" id="PTHR33692">
    <property type="entry name" value="RIBOSOME MATURATION FACTOR RIMM"/>
    <property type="match status" value="1"/>
</dbReference>
<comment type="subcellular location">
    <subcellularLocation>
        <location evidence="5">Cytoplasm</location>
    </subcellularLocation>
</comment>
<dbReference type="HAMAP" id="MF_00014">
    <property type="entry name" value="Ribosome_mat_RimM"/>
    <property type="match status" value="1"/>
</dbReference>